<evidence type="ECO:0000313" key="2">
    <source>
        <dbReference type="EMBL" id="MFA0940792.1"/>
    </source>
</evidence>
<evidence type="ECO:0000313" key="3">
    <source>
        <dbReference type="Proteomes" id="UP001569512"/>
    </source>
</evidence>
<feature type="transmembrane region" description="Helical" evidence="1">
    <location>
        <begin position="32"/>
        <end position="50"/>
    </location>
</feature>
<dbReference type="EMBL" id="JBGMSU010000030">
    <property type="protein sequence ID" value="MFA0940792.1"/>
    <property type="molecule type" value="Genomic_DNA"/>
</dbReference>
<keyword evidence="1" id="KW-1133">Transmembrane helix</keyword>
<comment type="caution">
    <text evidence="2">The sequence shown here is derived from an EMBL/GenBank/DDBJ whole genome shotgun (WGS) entry which is preliminary data.</text>
</comment>
<name>A0ABV4PLS5_9PSED</name>
<organism evidence="2 3">
    <name type="scientific">Pseudomonas tremae</name>
    <dbReference type="NCBI Taxonomy" id="200454"/>
    <lineage>
        <taxon>Bacteria</taxon>
        <taxon>Pseudomonadati</taxon>
        <taxon>Pseudomonadota</taxon>
        <taxon>Gammaproteobacteria</taxon>
        <taxon>Pseudomonadales</taxon>
        <taxon>Pseudomonadaceae</taxon>
        <taxon>Pseudomonas</taxon>
    </lineage>
</organism>
<keyword evidence="3" id="KW-1185">Reference proteome</keyword>
<keyword evidence="1" id="KW-0812">Transmembrane</keyword>
<sequence length="59" mass="6315">MKGIFSRPVVVYLILCVGAAVAAYQLQGPVEAFFTAFFGLLFMRTGIALMEGPASVTKD</sequence>
<accession>A0ABV4PLS5</accession>
<feature type="transmembrane region" description="Helical" evidence="1">
    <location>
        <begin position="9"/>
        <end position="26"/>
    </location>
</feature>
<keyword evidence="1" id="KW-0472">Membrane</keyword>
<reference evidence="2 3" key="1">
    <citation type="submission" date="2024-06" db="EMBL/GenBank/DDBJ databases">
        <title>Genome sequences for Pseudomonas syringae strains with characterized LPS.</title>
        <authorList>
            <person name="Baltrus D.A."/>
            <person name="Krings L."/>
        </authorList>
    </citation>
    <scope>NUCLEOTIDE SEQUENCE [LARGE SCALE GENOMIC DNA]</scope>
    <source>
        <strain evidence="2 3">NCPPB2708</strain>
    </source>
</reference>
<evidence type="ECO:0000256" key="1">
    <source>
        <dbReference type="SAM" id="Phobius"/>
    </source>
</evidence>
<gene>
    <name evidence="2" type="ORF">ACDH53_25815</name>
</gene>
<proteinExistence type="predicted"/>
<protein>
    <submittedName>
        <fullName evidence="2">Uncharacterized protein</fullName>
    </submittedName>
</protein>
<dbReference type="Proteomes" id="UP001569512">
    <property type="component" value="Unassembled WGS sequence"/>
</dbReference>
<dbReference type="RefSeq" id="WP_371903836.1">
    <property type="nucleotide sequence ID" value="NZ_JBGMSS010000021.1"/>
</dbReference>